<organism evidence="1 2">
    <name type="scientific">Scleroderma citrinum Foug A</name>
    <dbReference type="NCBI Taxonomy" id="1036808"/>
    <lineage>
        <taxon>Eukaryota</taxon>
        <taxon>Fungi</taxon>
        <taxon>Dikarya</taxon>
        <taxon>Basidiomycota</taxon>
        <taxon>Agaricomycotina</taxon>
        <taxon>Agaricomycetes</taxon>
        <taxon>Agaricomycetidae</taxon>
        <taxon>Boletales</taxon>
        <taxon>Sclerodermatineae</taxon>
        <taxon>Sclerodermataceae</taxon>
        <taxon>Scleroderma</taxon>
    </lineage>
</organism>
<gene>
    <name evidence="1" type="ORF">SCLCIDRAFT_637105</name>
</gene>
<dbReference type="OrthoDB" id="346907at2759"/>
<proteinExistence type="predicted"/>
<reference evidence="2" key="2">
    <citation type="submission" date="2015-01" db="EMBL/GenBank/DDBJ databases">
        <title>Evolutionary Origins and Diversification of the Mycorrhizal Mutualists.</title>
        <authorList>
            <consortium name="DOE Joint Genome Institute"/>
            <consortium name="Mycorrhizal Genomics Consortium"/>
            <person name="Kohler A."/>
            <person name="Kuo A."/>
            <person name="Nagy L.G."/>
            <person name="Floudas D."/>
            <person name="Copeland A."/>
            <person name="Barry K.W."/>
            <person name="Cichocki N."/>
            <person name="Veneault-Fourrey C."/>
            <person name="LaButti K."/>
            <person name="Lindquist E.A."/>
            <person name="Lipzen A."/>
            <person name="Lundell T."/>
            <person name="Morin E."/>
            <person name="Murat C."/>
            <person name="Riley R."/>
            <person name="Ohm R."/>
            <person name="Sun H."/>
            <person name="Tunlid A."/>
            <person name="Henrissat B."/>
            <person name="Grigoriev I.V."/>
            <person name="Hibbett D.S."/>
            <person name="Martin F."/>
        </authorList>
    </citation>
    <scope>NUCLEOTIDE SEQUENCE [LARGE SCALE GENOMIC DNA]</scope>
    <source>
        <strain evidence="2">Foug A</strain>
    </source>
</reference>
<dbReference type="EMBL" id="KN822255">
    <property type="protein sequence ID" value="KIM51495.1"/>
    <property type="molecule type" value="Genomic_DNA"/>
</dbReference>
<evidence type="ECO:0000313" key="1">
    <source>
        <dbReference type="EMBL" id="KIM51495.1"/>
    </source>
</evidence>
<dbReference type="Gene3D" id="1.10.510.10">
    <property type="entry name" value="Transferase(Phosphotransferase) domain 1"/>
    <property type="match status" value="1"/>
</dbReference>
<reference evidence="1 2" key="1">
    <citation type="submission" date="2014-04" db="EMBL/GenBank/DDBJ databases">
        <authorList>
            <consortium name="DOE Joint Genome Institute"/>
            <person name="Kuo A."/>
            <person name="Kohler A."/>
            <person name="Nagy L.G."/>
            <person name="Floudas D."/>
            <person name="Copeland A."/>
            <person name="Barry K.W."/>
            <person name="Cichocki N."/>
            <person name="Veneault-Fourrey C."/>
            <person name="LaButti K."/>
            <person name="Lindquist E.A."/>
            <person name="Lipzen A."/>
            <person name="Lundell T."/>
            <person name="Morin E."/>
            <person name="Murat C."/>
            <person name="Sun H."/>
            <person name="Tunlid A."/>
            <person name="Henrissat B."/>
            <person name="Grigoriev I.V."/>
            <person name="Hibbett D.S."/>
            <person name="Martin F."/>
            <person name="Nordberg H.P."/>
            <person name="Cantor M.N."/>
            <person name="Hua S.X."/>
        </authorList>
    </citation>
    <scope>NUCLEOTIDE SEQUENCE [LARGE SCALE GENOMIC DNA]</scope>
    <source>
        <strain evidence="1 2">Foug A</strain>
    </source>
</reference>
<accession>A0A0C3CSD4</accession>
<keyword evidence="2" id="KW-1185">Reference proteome</keyword>
<sequence length="114" mass="12343">MGSVPVPGLEAATELATFCNNFSGHSGRDELAVSFRGSCATVHKGILRTNGIKCISSEACIWSQLCHENTALLLGFTTTFDVSVSLVFPWHEKGTVFKIASLIPTHCCWELQRG</sequence>
<protein>
    <submittedName>
        <fullName evidence="1">Uncharacterized protein</fullName>
    </submittedName>
</protein>
<evidence type="ECO:0000313" key="2">
    <source>
        <dbReference type="Proteomes" id="UP000053989"/>
    </source>
</evidence>
<name>A0A0C3CSD4_9AGAM</name>
<dbReference type="Proteomes" id="UP000053989">
    <property type="component" value="Unassembled WGS sequence"/>
</dbReference>
<dbReference type="HOGENOM" id="CLU_2122521_0_0_1"/>
<dbReference type="InParanoid" id="A0A0C3CSD4"/>
<dbReference type="AlphaFoldDB" id="A0A0C3CSD4"/>